<evidence type="ECO:0000313" key="3">
    <source>
        <dbReference type="Proteomes" id="UP000269573"/>
    </source>
</evidence>
<feature type="transmembrane region" description="Helical" evidence="1">
    <location>
        <begin position="153"/>
        <end position="175"/>
    </location>
</feature>
<gene>
    <name evidence="2" type="ORF">EDM59_09645</name>
</gene>
<proteinExistence type="predicted"/>
<dbReference type="NCBIfam" id="NF038403">
    <property type="entry name" value="perm_prefix_1"/>
    <property type="match status" value="1"/>
</dbReference>
<sequence length="188" mass="22160">MKLEEYAEQVVSKLFCSRQEKQDTKEELLDHLNSMKLELLAQGYGEEDAETMAIQRFGSVEQISRQLSESMPLVDKYIRRWLLGLFSLYIQAASYLVLLSPDRWHRRRFTLDWKQRMLEYGVPQYTHIFQNTKPLHTLKDYFFHTESIGLSNMLYNLLGNVGLFLPLGILVPILFSSFQSIHRVFFTV</sequence>
<feature type="transmembrane region" description="Helical" evidence="1">
    <location>
        <begin position="81"/>
        <end position="99"/>
    </location>
</feature>
<dbReference type="Proteomes" id="UP000269573">
    <property type="component" value="Unassembled WGS sequence"/>
</dbReference>
<protein>
    <submittedName>
        <fullName evidence="2">VanZ family protein</fullName>
    </submittedName>
</protein>
<reference evidence="2 3" key="1">
    <citation type="submission" date="2018-10" db="EMBL/GenBank/DDBJ databases">
        <title>Phylogenomics of Brevibacillus.</title>
        <authorList>
            <person name="Dunlap C."/>
        </authorList>
    </citation>
    <scope>NUCLEOTIDE SEQUENCE [LARGE SCALE GENOMIC DNA]</scope>
    <source>
        <strain evidence="2 3">JCM 15774</strain>
    </source>
</reference>
<keyword evidence="1" id="KW-1133">Transmembrane helix</keyword>
<dbReference type="AlphaFoldDB" id="A0A3M8DHP0"/>
<name>A0A3M8DHP0_9BACL</name>
<comment type="caution">
    <text evidence="2">The sequence shown here is derived from an EMBL/GenBank/DDBJ whole genome shotgun (WGS) entry which is preliminary data.</text>
</comment>
<evidence type="ECO:0000256" key="1">
    <source>
        <dbReference type="SAM" id="Phobius"/>
    </source>
</evidence>
<dbReference type="RefSeq" id="WP_122923436.1">
    <property type="nucleotide sequence ID" value="NZ_RHHU01000004.1"/>
</dbReference>
<keyword evidence="3" id="KW-1185">Reference proteome</keyword>
<evidence type="ECO:0000313" key="2">
    <source>
        <dbReference type="EMBL" id="RNB87554.1"/>
    </source>
</evidence>
<dbReference type="InterPro" id="IPR047928">
    <property type="entry name" value="Perm_prefix_1"/>
</dbReference>
<keyword evidence="1" id="KW-0812">Transmembrane</keyword>
<organism evidence="2 3">
    <name type="scientific">Brevibacillus nitrificans</name>
    <dbReference type="NCBI Taxonomy" id="651560"/>
    <lineage>
        <taxon>Bacteria</taxon>
        <taxon>Bacillati</taxon>
        <taxon>Bacillota</taxon>
        <taxon>Bacilli</taxon>
        <taxon>Bacillales</taxon>
        <taxon>Paenibacillaceae</taxon>
        <taxon>Brevibacillus</taxon>
    </lineage>
</organism>
<dbReference type="EMBL" id="RHHU01000004">
    <property type="protein sequence ID" value="RNB87554.1"/>
    <property type="molecule type" value="Genomic_DNA"/>
</dbReference>
<accession>A0A3M8DHP0</accession>
<keyword evidence="1" id="KW-0472">Membrane</keyword>